<evidence type="ECO:0000259" key="4">
    <source>
        <dbReference type="PROSITE" id="PS51462"/>
    </source>
</evidence>
<evidence type="ECO:0000256" key="2">
    <source>
        <dbReference type="ARBA" id="ARBA00022801"/>
    </source>
</evidence>
<reference evidence="5" key="1">
    <citation type="submission" date="2018-02" db="EMBL/GenBank/DDBJ databases">
        <authorList>
            <person name="Kim S.-K."/>
            <person name="Jung H.-I."/>
            <person name="Lee S.-W."/>
        </authorList>
    </citation>
    <scope>NUCLEOTIDE SEQUENCE</scope>
    <source>
        <strain evidence="5">SK3146</strain>
    </source>
</reference>
<keyword evidence="6" id="KW-1185">Reference proteome</keyword>
<dbReference type="InterPro" id="IPR015797">
    <property type="entry name" value="NUDIX_hydrolase-like_dom_sf"/>
</dbReference>
<dbReference type="PANTHER" id="PTHR43736:SF1">
    <property type="entry name" value="DIHYDRONEOPTERIN TRIPHOSPHATE DIPHOSPHATASE"/>
    <property type="match status" value="1"/>
</dbReference>
<evidence type="ECO:0000313" key="6">
    <source>
        <dbReference type="Proteomes" id="UP001057134"/>
    </source>
</evidence>
<evidence type="ECO:0000313" key="5">
    <source>
        <dbReference type="EMBL" id="UQZ87461.1"/>
    </source>
</evidence>
<dbReference type="EMBL" id="CP027059">
    <property type="protein sequence ID" value="UQZ87461.1"/>
    <property type="molecule type" value="Genomic_DNA"/>
</dbReference>
<dbReference type="RefSeq" id="WP_249862920.1">
    <property type="nucleotide sequence ID" value="NZ_CP027059.1"/>
</dbReference>
<dbReference type="InterPro" id="IPR020084">
    <property type="entry name" value="NUDIX_hydrolase_CS"/>
</dbReference>
<name>A0ABY4S166_9BACL</name>
<keyword evidence="2 3" id="KW-0378">Hydrolase</keyword>
<gene>
    <name evidence="5" type="ORF">SK3146_06763</name>
</gene>
<accession>A0ABY4S166</accession>
<dbReference type="PRINTS" id="PR00502">
    <property type="entry name" value="NUDIXFAMILY"/>
</dbReference>
<dbReference type="Pfam" id="PF00293">
    <property type="entry name" value="NUDIX"/>
    <property type="match status" value="1"/>
</dbReference>
<organism evidence="5 6">
    <name type="scientific">Paenibacillus konkukensis</name>
    <dbReference type="NCBI Taxonomy" id="2020716"/>
    <lineage>
        <taxon>Bacteria</taxon>
        <taxon>Bacillati</taxon>
        <taxon>Bacillota</taxon>
        <taxon>Bacilli</taxon>
        <taxon>Bacillales</taxon>
        <taxon>Paenibacillaceae</taxon>
        <taxon>Paenibacillus</taxon>
    </lineage>
</organism>
<evidence type="ECO:0000256" key="3">
    <source>
        <dbReference type="RuleBase" id="RU003476"/>
    </source>
</evidence>
<sequence length="161" mass="18471">MMFVNARALIERTTEGTTQLVIQLRNKTGEPALWELPGGRIEPFESLTAALRREVMEETGLTVVEIEGERTRIDTRGINPQFEVECIQPFAAYQTIQGPIDSVGFYFRCKAEGELLEAGDETLQAQWIDRERLERMFHENPLQFANVDRAGIMYYLRQTKG</sequence>
<dbReference type="PROSITE" id="PS51462">
    <property type="entry name" value="NUDIX"/>
    <property type="match status" value="1"/>
</dbReference>
<dbReference type="Proteomes" id="UP001057134">
    <property type="component" value="Chromosome"/>
</dbReference>
<dbReference type="InterPro" id="IPR000086">
    <property type="entry name" value="NUDIX_hydrolase_dom"/>
</dbReference>
<comment type="similarity">
    <text evidence="1 3">Belongs to the Nudix hydrolase family.</text>
</comment>
<protein>
    <recommendedName>
        <fullName evidence="4">Nudix hydrolase domain-containing protein</fullName>
    </recommendedName>
</protein>
<dbReference type="Gene3D" id="3.90.79.10">
    <property type="entry name" value="Nucleoside Triphosphate Pyrophosphohydrolase"/>
    <property type="match status" value="1"/>
</dbReference>
<feature type="domain" description="Nudix hydrolase" evidence="4">
    <location>
        <begin position="1"/>
        <end position="150"/>
    </location>
</feature>
<reference evidence="5" key="2">
    <citation type="journal article" date="2021" name="J Anim Sci Technol">
        <title>Complete genome sequence of Paenibacillus konkukensis sp. nov. SK3146 as a potential probiotic strain.</title>
        <authorList>
            <person name="Jung H.I."/>
            <person name="Park S."/>
            <person name="Niu K.M."/>
            <person name="Lee S.W."/>
            <person name="Kothari D."/>
            <person name="Yi K.J."/>
            <person name="Kim S.K."/>
        </authorList>
    </citation>
    <scope>NUCLEOTIDE SEQUENCE</scope>
    <source>
        <strain evidence="5">SK3146</strain>
    </source>
</reference>
<dbReference type="SUPFAM" id="SSF55811">
    <property type="entry name" value="Nudix"/>
    <property type="match status" value="1"/>
</dbReference>
<dbReference type="PANTHER" id="PTHR43736">
    <property type="entry name" value="ADP-RIBOSE PYROPHOSPHATASE"/>
    <property type="match status" value="1"/>
</dbReference>
<dbReference type="InterPro" id="IPR020476">
    <property type="entry name" value="Nudix_hydrolase"/>
</dbReference>
<evidence type="ECO:0000256" key="1">
    <source>
        <dbReference type="ARBA" id="ARBA00005582"/>
    </source>
</evidence>
<proteinExistence type="inferred from homology"/>
<dbReference type="PROSITE" id="PS00893">
    <property type="entry name" value="NUDIX_BOX"/>
    <property type="match status" value="1"/>
</dbReference>